<reference evidence="2" key="1">
    <citation type="submission" date="2017-01" db="EMBL/GenBank/DDBJ databases">
        <authorList>
            <person name="Varghese N."/>
            <person name="Submissions S."/>
        </authorList>
    </citation>
    <scope>NUCLEOTIDE SEQUENCE [LARGE SCALE GENOMIC DNA]</scope>
    <source>
        <strain evidence="2">DSM 45196</strain>
    </source>
</reference>
<protein>
    <submittedName>
        <fullName evidence="1">Uncharacterized protein</fullName>
    </submittedName>
</protein>
<organism evidence="1 2">
    <name type="scientific">Kroppenstedtia eburnea</name>
    <dbReference type="NCBI Taxonomy" id="714067"/>
    <lineage>
        <taxon>Bacteria</taxon>
        <taxon>Bacillati</taxon>
        <taxon>Bacillota</taxon>
        <taxon>Bacilli</taxon>
        <taxon>Bacillales</taxon>
        <taxon>Thermoactinomycetaceae</taxon>
        <taxon>Kroppenstedtia</taxon>
    </lineage>
</organism>
<evidence type="ECO:0000313" key="1">
    <source>
        <dbReference type="EMBL" id="SIS61120.1"/>
    </source>
</evidence>
<name>A0A1N7KI55_9BACL</name>
<keyword evidence="2" id="KW-1185">Reference proteome</keyword>
<dbReference type="AlphaFoldDB" id="A0A1N7KI55"/>
<gene>
    <name evidence="1" type="ORF">SAMN05421790_10380</name>
</gene>
<dbReference type="RefSeq" id="WP_009709756.1">
    <property type="nucleotide sequence ID" value="NZ_CP048103.1"/>
</dbReference>
<proteinExistence type="predicted"/>
<dbReference type="Proteomes" id="UP000186795">
    <property type="component" value="Unassembled WGS sequence"/>
</dbReference>
<dbReference type="OrthoDB" id="2988713at2"/>
<evidence type="ECO:0000313" key="2">
    <source>
        <dbReference type="Proteomes" id="UP000186795"/>
    </source>
</evidence>
<accession>A0A1N7KI55</accession>
<sequence>MSESLEEKLIRRLGALGYRDVEVHIYAGVPFLYLCAPKETLPRLTSSIRRAALPPIRNHELTFECRYVRRCKNRWVFRFRFRVPDQKSFCCGNRCSDCILQRPWR</sequence>
<dbReference type="EMBL" id="FTOD01000003">
    <property type="protein sequence ID" value="SIS61120.1"/>
    <property type="molecule type" value="Genomic_DNA"/>
</dbReference>